<feature type="compositionally biased region" description="Low complexity" evidence="1">
    <location>
        <begin position="276"/>
        <end position="285"/>
    </location>
</feature>
<feature type="compositionally biased region" description="Low complexity" evidence="1">
    <location>
        <begin position="66"/>
        <end position="82"/>
    </location>
</feature>
<name>A0A9W7Y0T1_9FUNG</name>
<feature type="region of interest" description="Disordered" evidence="1">
    <location>
        <begin position="1"/>
        <end position="159"/>
    </location>
</feature>
<gene>
    <name evidence="2" type="ORF">LPJ53_003399</name>
</gene>
<feature type="compositionally biased region" description="Pro residues" evidence="1">
    <location>
        <begin position="83"/>
        <end position="128"/>
    </location>
</feature>
<reference evidence="2" key="1">
    <citation type="submission" date="2022-07" db="EMBL/GenBank/DDBJ databases">
        <title>Phylogenomic reconstructions and comparative analyses of Kickxellomycotina fungi.</title>
        <authorList>
            <person name="Reynolds N.K."/>
            <person name="Stajich J.E."/>
            <person name="Barry K."/>
            <person name="Grigoriev I.V."/>
            <person name="Crous P."/>
            <person name="Smith M.E."/>
        </authorList>
    </citation>
    <scope>NUCLEOTIDE SEQUENCE</scope>
    <source>
        <strain evidence="2">NBRC 32514</strain>
    </source>
</reference>
<dbReference type="InterPro" id="IPR028018">
    <property type="entry name" value="DUF4646"/>
</dbReference>
<feature type="compositionally biased region" description="Low complexity" evidence="1">
    <location>
        <begin position="143"/>
        <end position="155"/>
    </location>
</feature>
<sequence>MSSSNTPPEKSSYLETPLGSQRQQDDISAHGSGYFPPANTQGEYLPGYEDPTMTPRDLDNTRQAYPSQRPPQNQRPGQGQWSPYPPQSQAPYPPPSQGPYPPQSQGPYPPQSQRPYPPPSQAPYPPPSQAMSSPSPYSPPPQQQQQQFQQQQQQQTGTPPVQDIRLKLVNPRQLSSGFSELAPQALRQLAPSATEATWSQFISEINEQLHHAPGTLAKGVTNFWLVNLATLGMSSHAREMYRSRVESKAADILERYNRTVFGGWGIRVSFDVVPLGSQGSGSSSASDRDRRRRREQRDEPEDALELVITRA</sequence>
<dbReference type="EMBL" id="JANBOJ010000127">
    <property type="protein sequence ID" value="KAJ1722163.1"/>
    <property type="molecule type" value="Genomic_DNA"/>
</dbReference>
<protein>
    <submittedName>
        <fullName evidence="2">Uncharacterized protein</fullName>
    </submittedName>
</protein>
<dbReference type="OrthoDB" id="5592705at2759"/>
<organism evidence="2 3">
    <name type="scientific">Coemansia erecta</name>
    <dbReference type="NCBI Taxonomy" id="147472"/>
    <lineage>
        <taxon>Eukaryota</taxon>
        <taxon>Fungi</taxon>
        <taxon>Fungi incertae sedis</taxon>
        <taxon>Zoopagomycota</taxon>
        <taxon>Kickxellomycotina</taxon>
        <taxon>Kickxellomycetes</taxon>
        <taxon>Kickxellales</taxon>
        <taxon>Kickxellaceae</taxon>
        <taxon>Coemansia</taxon>
    </lineage>
</organism>
<evidence type="ECO:0000256" key="1">
    <source>
        <dbReference type="SAM" id="MobiDB-lite"/>
    </source>
</evidence>
<comment type="caution">
    <text evidence="2">The sequence shown here is derived from an EMBL/GenBank/DDBJ whole genome shotgun (WGS) entry which is preliminary data.</text>
</comment>
<accession>A0A9W7Y0T1</accession>
<dbReference type="AlphaFoldDB" id="A0A9W7Y0T1"/>
<feature type="region of interest" description="Disordered" evidence="1">
    <location>
        <begin position="276"/>
        <end position="311"/>
    </location>
</feature>
<proteinExistence type="predicted"/>
<dbReference type="Proteomes" id="UP001149813">
    <property type="component" value="Unassembled WGS sequence"/>
</dbReference>
<evidence type="ECO:0000313" key="2">
    <source>
        <dbReference type="EMBL" id="KAJ1722163.1"/>
    </source>
</evidence>
<evidence type="ECO:0000313" key="3">
    <source>
        <dbReference type="Proteomes" id="UP001149813"/>
    </source>
</evidence>
<keyword evidence="3" id="KW-1185">Reference proteome</keyword>
<dbReference type="Pfam" id="PF15496">
    <property type="entry name" value="DUF4646"/>
    <property type="match status" value="1"/>
</dbReference>